<feature type="region of interest" description="Disordered" evidence="1">
    <location>
        <begin position="55"/>
        <end position="75"/>
    </location>
</feature>
<reference evidence="2" key="1">
    <citation type="journal article" date="2014" name="Front. Microbiol.">
        <title>High frequency of phylogenetically diverse reductive dehalogenase-homologous genes in deep subseafloor sedimentary metagenomes.</title>
        <authorList>
            <person name="Kawai M."/>
            <person name="Futagami T."/>
            <person name="Toyoda A."/>
            <person name="Takaki Y."/>
            <person name="Nishi S."/>
            <person name="Hori S."/>
            <person name="Arai W."/>
            <person name="Tsubouchi T."/>
            <person name="Morono Y."/>
            <person name="Uchiyama I."/>
            <person name="Ito T."/>
            <person name="Fujiyama A."/>
            <person name="Inagaki F."/>
            <person name="Takami H."/>
        </authorList>
    </citation>
    <scope>NUCLEOTIDE SEQUENCE</scope>
    <source>
        <strain evidence="2">Expedition CK06-06</strain>
    </source>
</reference>
<protein>
    <submittedName>
        <fullName evidence="2">Uncharacterized protein</fullName>
    </submittedName>
</protein>
<comment type="caution">
    <text evidence="2">The sequence shown here is derived from an EMBL/GenBank/DDBJ whole genome shotgun (WGS) entry which is preliminary data.</text>
</comment>
<evidence type="ECO:0000313" key="2">
    <source>
        <dbReference type="EMBL" id="GAH94575.1"/>
    </source>
</evidence>
<accession>X1KLU7</accession>
<evidence type="ECO:0000256" key="1">
    <source>
        <dbReference type="SAM" id="MobiDB-lite"/>
    </source>
</evidence>
<feature type="region of interest" description="Disordered" evidence="1">
    <location>
        <begin position="133"/>
        <end position="154"/>
    </location>
</feature>
<dbReference type="EMBL" id="BARV01000176">
    <property type="protein sequence ID" value="GAH94575.1"/>
    <property type="molecule type" value="Genomic_DNA"/>
</dbReference>
<sequence length="154" mass="17189">MAKEGVNEGVVVSAKIDKDNRAKLGELANGNDESVNQLLGRLVEEHIQSKERTIVVTPKEQESTKRPAKKIDKHPVKSPCPLCDAPLEYHKGLFSDEIKCSNPDCDTHGEKVLISSMGERGYLHLLNVRRREATQVAPKASKKQESDDPFDWIC</sequence>
<organism evidence="2">
    <name type="scientific">marine sediment metagenome</name>
    <dbReference type="NCBI Taxonomy" id="412755"/>
    <lineage>
        <taxon>unclassified sequences</taxon>
        <taxon>metagenomes</taxon>
        <taxon>ecological metagenomes</taxon>
    </lineage>
</organism>
<name>X1KLU7_9ZZZZ</name>
<dbReference type="AlphaFoldDB" id="X1KLU7"/>
<proteinExistence type="predicted"/>
<gene>
    <name evidence="2" type="ORF">S06H3_00824</name>
</gene>